<reference evidence="2 3" key="1">
    <citation type="journal article" date="2013" name="BMC Genomics">
        <title>The genome and transcriptome of the pine saprophyte Ophiostoma piceae, and a comparison with the bark beetle-associated pine pathogen Grosmannia clavigera.</title>
        <authorList>
            <person name="Haridas S."/>
            <person name="Wang Y."/>
            <person name="Lim L."/>
            <person name="Massoumi Alamouti S."/>
            <person name="Jackman S."/>
            <person name="Docking R."/>
            <person name="Robertson G."/>
            <person name="Birol I."/>
            <person name="Bohlmann J."/>
            <person name="Breuil C."/>
        </authorList>
    </citation>
    <scope>NUCLEOTIDE SEQUENCE [LARGE SCALE GENOMIC DNA]</scope>
    <source>
        <strain evidence="2 3">UAMH 11346</strain>
    </source>
</reference>
<feature type="compositionally biased region" description="Basic and acidic residues" evidence="1">
    <location>
        <begin position="91"/>
        <end position="103"/>
    </location>
</feature>
<gene>
    <name evidence="2" type="ORF">F503_05867</name>
</gene>
<dbReference type="AlphaFoldDB" id="S3CCY5"/>
<feature type="region of interest" description="Disordered" evidence="1">
    <location>
        <begin position="1"/>
        <end position="24"/>
    </location>
</feature>
<dbReference type="HOGENOM" id="CLU_1750238_0_0_1"/>
<protein>
    <submittedName>
        <fullName evidence="2">C6 zinc finger domain containing protein</fullName>
    </submittedName>
</protein>
<feature type="compositionally biased region" description="Polar residues" evidence="1">
    <location>
        <begin position="118"/>
        <end position="130"/>
    </location>
</feature>
<sequence length="149" mass="15920">MAGQSPSPHDDSVSSPYYRNGTNYIDPKSAAIAIGPNANVNANADQNMASSPPVGSYSPPAFTFTTPEGMGNDTDHAADTTASGLGSMDIPPRDRRASDEWDASKVPPSRFQKRKGSIYSTPNSRDGQVDNNYAAKFHAKHAELGYNKK</sequence>
<evidence type="ECO:0000313" key="2">
    <source>
        <dbReference type="EMBL" id="EPE10772.1"/>
    </source>
</evidence>
<dbReference type="OrthoDB" id="5395727at2759"/>
<proteinExistence type="predicted"/>
<organism evidence="2 3">
    <name type="scientific">Ophiostoma piceae (strain UAMH 11346)</name>
    <name type="common">Sap stain fungus</name>
    <dbReference type="NCBI Taxonomy" id="1262450"/>
    <lineage>
        <taxon>Eukaryota</taxon>
        <taxon>Fungi</taxon>
        <taxon>Dikarya</taxon>
        <taxon>Ascomycota</taxon>
        <taxon>Pezizomycotina</taxon>
        <taxon>Sordariomycetes</taxon>
        <taxon>Sordariomycetidae</taxon>
        <taxon>Ophiostomatales</taxon>
        <taxon>Ophiostomataceae</taxon>
        <taxon>Ophiostoma</taxon>
    </lineage>
</organism>
<keyword evidence="3" id="KW-1185">Reference proteome</keyword>
<dbReference type="VEuPathDB" id="FungiDB:F503_05867"/>
<dbReference type="Proteomes" id="UP000016923">
    <property type="component" value="Unassembled WGS sequence"/>
</dbReference>
<accession>S3CCY5</accession>
<evidence type="ECO:0000256" key="1">
    <source>
        <dbReference type="SAM" id="MobiDB-lite"/>
    </source>
</evidence>
<feature type="region of interest" description="Disordered" evidence="1">
    <location>
        <begin position="41"/>
        <end position="130"/>
    </location>
</feature>
<evidence type="ECO:0000313" key="3">
    <source>
        <dbReference type="Proteomes" id="UP000016923"/>
    </source>
</evidence>
<dbReference type="eggNOG" id="ENOG502SE07">
    <property type="taxonomic scope" value="Eukaryota"/>
</dbReference>
<name>S3CCY5_OPHP1</name>
<dbReference type="EMBL" id="KE148146">
    <property type="protein sequence ID" value="EPE10772.1"/>
    <property type="molecule type" value="Genomic_DNA"/>
</dbReference>
<feature type="compositionally biased region" description="Polar residues" evidence="1">
    <location>
        <begin position="41"/>
        <end position="50"/>
    </location>
</feature>